<comment type="caution">
    <text evidence="1">The sequence shown here is derived from an EMBL/GenBank/DDBJ whole genome shotgun (WGS) entry which is preliminary data.</text>
</comment>
<gene>
    <name evidence="1" type="ORF">LCGC14_1062190</name>
</gene>
<dbReference type="EMBL" id="LAZR01004516">
    <property type="protein sequence ID" value="KKN07884.1"/>
    <property type="molecule type" value="Genomic_DNA"/>
</dbReference>
<sequence length="58" mass="7115">MKYEKYNEQRYYERAIFYGDLIPISTRRMFKPITHQKTWLMSAGLIESADMIEYNEDE</sequence>
<dbReference type="AlphaFoldDB" id="A0A0F9MQC3"/>
<organism evidence="1">
    <name type="scientific">marine sediment metagenome</name>
    <dbReference type="NCBI Taxonomy" id="412755"/>
    <lineage>
        <taxon>unclassified sequences</taxon>
        <taxon>metagenomes</taxon>
        <taxon>ecological metagenomes</taxon>
    </lineage>
</organism>
<proteinExistence type="predicted"/>
<accession>A0A0F9MQC3</accession>
<evidence type="ECO:0000313" key="1">
    <source>
        <dbReference type="EMBL" id="KKN07884.1"/>
    </source>
</evidence>
<reference evidence="1" key="1">
    <citation type="journal article" date="2015" name="Nature">
        <title>Complex archaea that bridge the gap between prokaryotes and eukaryotes.</title>
        <authorList>
            <person name="Spang A."/>
            <person name="Saw J.H."/>
            <person name="Jorgensen S.L."/>
            <person name="Zaremba-Niedzwiedzka K."/>
            <person name="Martijn J."/>
            <person name="Lind A.E."/>
            <person name="van Eijk R."/>
            <person name="Schleper C."/>
            <person name="Guy L."/>
            <person name="Ettema T.J."/>
        </authorList>
    </citation>
    <scope>NUCLEOTIDE SEQUENCE</scope>
</reference>
<name>A0A0F9MQC3_9ZZZZ</name>
<protein>
    <submittedName>
        <fullName evidence="1">Uncharacterized protein</fullName>
    </submittedName>
</protein>